<evidence type="ECO:0000256" key="1">
    <source>
        <dbReference type="PROSITE-ProRule" id="PRU00047"/>
    </source>
</evidence>
<sequence>MAVYVDLENPLVSYILINGYKQNVEYESLSTICFHCGRYGHVENSCSFKNSGPSSEKENAPPEMTSEIQNTVVDGSKKKDKKFGPWMIVERKSRRKFRENVQNSLDNQESEKEGSRFKVLNNRDLYKDVSERDLPDSRHCKEKKLCMAIKEPIKCLGLGDNPVVLARDLLDQSSPDSVA</sequence>
<keyword evidence="1" id="KW-0862">Zinc</keyword>
<protein>
    <recommendedName>
        <fullName evidence="2">CCHC-type domain-containing protein</fullName>
    </recommendedName>
</protein>
<dbReference type="InterPro" id="IPR040256">
    <property type="entry name" value="At4g02000-like"/>
</dbReference>
<gene>
    <name evidence="3" type="ORF">J1N35_025393</name>
</gene>
<feature type="domain" description="CCHC-type" evidence="2">
    <location>
        <begin position="33"/>
        <end position="46"/>
    </location>
</feature>
<reference evidence="3 4" key="1">
    <citation type="journal article" date="2021" name="Plant Biotechnol. J.">
        <title>Multi-omics assisted identification of the key and species-specific regulatory components of drought-tolerant mechanisms in Gossypium stocksii.</title>
        <authorList>
            <person name="Yu D."/>
            <person name="Ke L."/>
            <person name="Zhang D."/>
            <person name="Wu Y."/>
            <person name="Sun Y."/>
            <person name="Mei J."/>
            <person name="Sun J."/>
            <person name="Sun Y."/>
        </authorList>
    </citation>
    <scope>NUCLEOTIDE SEQUENCE [LARGE SCALE GENOMIC DNA]</scope>
    <source>
        <strain evidence="4">cv. E1</strain>
        <tissue evidence="3">Leaf</tissue>
    </source>
</reference>
<dbReference type="OrthoDB" id="994572at2759"/>
<dbReference type="Proteomes" id="UP000828251">
    <property type="component" value="Unassembled WGS sequence"/>
</dbReference>
<keyword evidence="1" id="KW-0863">Zinc-finger</keyword>
<dbReference type="AlphaFoldDB" id="A0A9D3ZW59"/>
<dbReference type="PROSITE" id="PS50158">
    <property type="entry name" value="ZF_CCHC"/>
    <property type="match status" value="1"/>
</dbReference>
<dbReference type="PANTHER" id="PTHR31286">
    <property type="entry name" value="GLYCINE-RICH CELL WALL STRUCTURAL PROTEIN 1.8-LIKE"/>
    <property type="match status" value="1"/>
</dbReference>
<name>A0A9D3ZW59_9ROSI</name>
<dbReference type="GO" id="GO:0008270">
    <property type="term" value="F:zinc ion binding"/>
    <property type="evidence" value="ECO:0007669"/>
    <property type="project" value="UniProtKB-KW"/>
</dbReference>
<dbReference type="PANTHER" id="PTHR31286:SF173">
    <property type="entry name" value="DUF4283 DOMAIN-CONTAINING PROTEIN"/>
    <property type="match status" value="1"/>
</dbReference>
<dbReference type="EMBL" id="JAIQCV010000008">
    <property type="protein sequence ID" value="KAH1073065.1"/>
    <property type="molecule type" value="Genomic_DNA"/>
</dbReference>
<organism evidence="3 4">
    <name type="scientific">Gossypium stocksii</name>
    <dbReference type="NCBI Taxonomy" id="47602"/>
    <lineage>
        <taxon>Eukaryota</taxon>
        <taxon>Viridiplantae</taxon>
        <taxon>Streptophyta</taxon>
        <taxon>Embryophyta</taxon>
        <taxon>Tracheophyta</taxon>
        <taxon>Spermatophyta</taxon>
        <taxon>Magnoliopsida</taxon>
        <taxon>eudicotyledons</taxon>
        <taxon>Gunneridae</taxon>
        <taxon>Pentapetalae</taxon>
        <taxon>rosids</taxon>
        <taxon>malvids</taxon>
        <taxon>Malvales</taxon>
        <taxon>Malvaceae</taxon>
        <taxon>Malvoideae</taxon>
        <taxon>Gossypium</taxon>
    </lineage>
</organism>
<dbReference type="InterPro" id="IPR001878">
    <property type="entry name" value="Znf_CCHC"/>
</dbReference>
<keyword evidence="1" id="KW-0479">Metal-binding</keyword>
<evidence type="ECO:0000313" key="3">
    <source>
        <dbReference type="EMBL" id="KAH1073065.1"/>
    </source>
</evidence>
<keyword evidence="4" id="KW-1185">Reference proteome</keyword>
<proteinExistence type="predicted"/>
<comment type="caution">
    <text evidence="3">The sequence shown here is derived from an EMBL/GenBank/DDBJ whole genome shotgun (WGS) entry which is preliminary data.</text>
</comment>
<accession>A0A9D3ZW59</accession>
<evidence type="ECO:0000259" key="2">
    <source>
        <dbReference type="PROSITE" id="PS50158"/>
    </source>
</evidence>
<dbReference type="GO" id="GO:0003676">
    <property type="term" value="F:nucleic acid binding"/>
    <property type="evidence" value="ECO:0007669"/>
    <property type="project" value="InterPro"/>
</dbReference>
<evidence type="ECO:0000313" key="4">
    <source>
        <dbReference type="Proteomes" id="UP000828251"/>
    </source>
</evidence>